<feature type="compositionally biased region" description="Basic and acidic residues" evidence="1">
    <location>
        <begin position="65"/>
        <end position="99"/>
    </location>
</feature>
<name>A0AAV7QLZ6_PLEWA</name>
<dbReference type="Proteomes" id="UP001066276">
    <property type="component" value="Chromosome 6"/>
</dbReference>
<dbReference type="EMBL" id="JANPWB010000010">
    <property type="protein sequence ID" value="KAJ1141075.1"/>
    <property type="molecule type" value="Genomic_DNA"/>
</dbReference>
<evidence type="ECO:0000256" key="1">
    <source>
        <dbReference type="SAM" id="MobiDB-lite"/>
    </source>
</evidence>
<comment type="caution">
    <text evidence="2">The sequence shown here is derived from an EMBL/GenBank/DDBJ whole genome shotgun (WGS) entry which is preliminary data.</text>
</comment>
<dbReference type="AlphaFoldDB" id="A0AAV7QLZ6"/>
<evidence type="ECO:0000313" key="3">
    <source>
        <dbReference type="Proteomes" id="UP001066276"/>
    </source>
</evidence>
<sequence length="153" mass="16502">MYYKCIITYIGLLTVCDGLAGTHPHTRLTCAAAACGAPERPSATTNEPRASGAMQEGGGIRRSASAKEREKEDGAKGIGKEEGRDGEKTDDEETHRDQRTLMSGERFLPNRRGEDNIEADRGLNTAATREDGAQDPATLLEKRGITRCVGKLP</sequence>
<evidence type="ECO:0000313" key="2">
    <source>
        <dbReference type="EMBL" id="KAJ1141075.1"/>
    </source>
</evidence>
<evidence type="ECO:0008006" key="4">
    <source>
        <dbReference type="Google" id="ProtNLM"/>
    </source>
</evidence>
<feature type="compositionally biased region" description="Basic and acidic residues" evidence="1">
    <location>
        <begin position="111"/>
        <end position="121"/>
    </location>
</feature>
<reference evidence="2" key="1">
    <citation type="journal article" date="2022" name="bioRxiv">
        <title>Sequencing and chromosome-scale assembly of the giantPleurodeles waltlgenome.</title>
        <authorList>
            <person name="Brown T."/>
            <person name="Elewa A."/>
            <person name="Iarovenko S."/>
            <person name="Subramanian E."/>
            <person name="Araus A.J."/>
            <person name="Petzold A."/>
            <person name="Susuki M."/>
            <person name="Suzuki K.-i.T."/>
            <person name="Hayashi T."/>
            <person name="Toyoda A."/>
            <person name="Oliveira C."/>
            <person name="Osipova E."/>
            <person name="Leigh N.D."/>
            <person name="Simon A."/>
            <person name="Yun M.H."/>
        </authorList>
    </citation>
    <scope>NUCLEOTIDE SEQUENCE</scope>
    <source>
        <strain evidence="2">20211129_DDA</strain>
        <tissue evidence="2">Liver</tissue>
    </source>
</reference>
<feature type="region of interest" description="Disordered" evidence="1">
    <location>
        <begin position="38"/>
        <end position="139"/>
    </location>
</feature>
<organism evidence="2 3">
    <name type="scientific">Pleurodeles waltl</name>
    <name type="common">Iberian ribbed newt</name>
    <dbReference type="NCBI Taxonomy" id="8319"/>
    <lineage>
        <taxon>Eukaryota</taxon>
        <taxon>Metazoa</taxon>
        <taxon>Chordata</taxon>
        <taxon>Craniata</taxon>
        <taxon>Vertebrata</taxon>
        <taxon>Euteleostomi</taxon>
        <taxon>Amphibia</taxon>
        <taxon>Batrachia</taxon>
        <taxon>Caudata</taxon>
        <taxon>Salamandroidea</taxon>
        <taxon>Salamandridae</taxon>
        <taxon>Pleurodelinae</taxon>
        <taxon>Pleurodeles</taxon>
    </lineage>
</organism>
<accession>A0AAV7QLZ6</accession>
<proteinExistence type="predicted"/>
<gene>
    <name evidence="2" type="ORF">NDU88_007411</name>
</gene>
<keyword evidence="3" id="KW-1185">Reference proteome</keyword>
<protein>
    <recommendedName>
        <fullName evidence="4">Secreted protein</fullName>
    </recommendedName>
</protein>